<reference evidence="1" key="1">
    <citation type="submission" date="2022-07" db="EMBL/GenBank/DDBJ databases">
        <title>Pseudomonas agronomica sp. nov.: a novel bacterium with biotechnological application in the synthesis of biofertilizers from valorized agricultural residues.</title>
        <authorList>
            <person name="Robas M."/>
            <person name="Fernandez V.M."/>
            <person name="Luna L."/>
            <person name="Provanza A."/>
            <person name="Jimenez P.A."/>
        </authorList>
    </citation>
    <scope>NUCLEOTIDE SEQUENCE</scope>
    <source>
        <strain evidence="1">SAICEU22T</strain>
    </source>
</reference>
<proteinExistence type="predicted"/>
<gene>
    <name evidence="1" type="ORF">OC610_25970</name>
</gene>
<name>A0ABT3FGQ9_9PSED</name>
<evidence type="ECO:0000313" key="2">
    <source>
        <dbReference type="Proteomes" id="UP001061999"/>
    </source>
</evidence>
<dbReference type="Proteomes" id="UP001061999">
    <property type="component" value="Unassembled WGS sequence"/>
</dbReference>
<evidence type="ECO:0000313" key="1">
    <source>
        <dbReference type="EMBL" id="MCW1247889.1"/>
    </source>
</evidence>
<organism evidence="1 2">
    <name type="scientific">Pseudomonas agronomica</name>
    <dbReference type="NCBI Taxonomy" id="2979328"/>
    <lineage>
        <taxon>Bacteria</taxon>
        <taxon>Pseudomonadati</taxon>
        <taxon>Pseudomonadota</taxon>
        <taxon>Gammaproteobacteria</taxon>
        <taxon>Pseudomonadales</taxon>
        <taxon>Pseudomonadaceae</taxon>
        <taxon>Pseudomonas</taxon>
    </lineage>
</organism>
<comment type="caution">
    <text evidence="1">The sequence shown here is derived from an EMBL/GenBank/DDBJ whole genome shotgun (WGS) entry which is preliminary data.</text>
</comment>
<sequence length="86" mass="9006">LERYAALGRLLEPFGGQLQRVEGDLSFYKVNGSAEQLKAQLALAKLQEIPAGEAVAPSPAVQPAADGAVAPAQPAPAPAANLRFRW</sequence>
<accession>A0ABT3FGQ9</accession>
<keyword evidence="2" id="KW-1185">Reference proteome</keyword>
<protein>
    <submittedName>
        <fullName evidence="1">DUF2066 domain-containing protein</fullName>
    </submittedName>
</protein>
<feature type="non-terminal residue" evidence="1">
    <location>
        <position position="1"/>
    </location>
</feature>
<dbReference type="EMBL" id="JAOSHO010000667">
    <property type="protein sequence ID" value="MCW1247889.1"/>
    <property type="molecule type" value="Genomic_DNA"/>
</dbReference>